<keyword evidence="1" id="KW-0812">Transmembrane</keyword>
<sequence>MIFHIKIVGTFLILLSLLHVVMPRYFNWTQELSGLSLISKQIMYVHTFFIAFIVLLMGLLCLYSGTELASSTLGKHLSLGLFIFWFTRLLFQFFVYSPRVWRGKKLETFVHIVFSILWSYFSYVFFLVYWQQV</sequence>
<dbReference type="Proteomes" id="UP001597112">
    <property type="component" value="Unassembled WGS sequence"/>
</dbReference>
<feature type="transmembrane region" description="Helical" evidence="1">
    <location>
        <begin position="42"/>
        <end position="65"/>
    </location>
</feature>
<keyword evidence="3" id="KW-1185">Reference proteome</keyword>
<keyword evidence="1" id="KW-0472">Membrane</keyword>
<gene>
    <name evidence="2" type="ORF">ACFQ21_12125</name>
</gene>
<dbReference type="RefSeq" id="WP_377579339.1">
    <property type="nucleotide sequence ID" value="NZ_JBHTKA010000003.1"/>
</dbReference>
<evidence type="ECO:0000313" key="3">
    <source>
        <dbReference type="Proteomes" id="UP001597112"/>
    </source>
</evidence>
<keyword evidence="1" id="KW-1133">Transmembrane helix</keyword>
<dbReference type="EMBL" id="JBHTKA010000003">
    <property type="protein sequence ID" value="MFD1000060.1"/>
    <property type="molecule type" value="Genomic_DNA"/>
</dbReference>
<proteinExistence type="predicted"/>
<evidence type="ECO:0000313" key="2">
    <source>
        <dbReference type="EMBL" id="MFD1000060.1"/>
    </source>
</evidence>
<protein>
    <submittedName>
        <fullName evidence="2">Uncharacterized protein</fullName>
    </submittedName>
</protein>
<name>A0ABW3K1F4_9BACT</name>
<evidence type="ECO:0000256" key="1">
    <source>
        <dbReference type="SAM" id="Phobius"/>
    </source>
</evidence>
<organism evidence="2 3">
    <name type="scientific">Ohtaekwangia kribbensis</name>
    <dbReference type="NCBI Taxonomy" id="688913"/>
    <lineage>
        <taxon>Bacteria</taxon>
        <taxon>Pseudomonadati</taxon>
        <taxon>Bacteroidota</taxon>
        <taxon>Cytophagia</taxon>
        <taxon>Cytophagales</taxon>
        <taxon>Fulvivirgaceae</taxon>
        <taxon>Ohtaekwangia</taxon>
    </lineage>
</organism>
<accession>A0ABW3K1F4</accession>
<reference evidence="3" key="1">
    <citation type="journal article" date="2019" name="Int. J. Syst. Evol. Microbiol.">
        <title>The Global Catalogue of Microorganisms (GCM) 10K type strain sequencing project: providing services to taxonomists for standard genome sequencing and annotation.</title>
        <authorList>
            <consortium name="The Broad Institute Genomics Platform"/>
            <consortium name="The Broad Institute Genome Sequencing Center for Infectious Disease"/>
            <person name="Wu L."/>
            <person name="Ma J."/>
        </authorList>
    </citation>
    <scope>NUCLEOTIDE SEQUENCE [LARGE SCALE GENOMIC DNA]</scope>
    <source>
        <strain evidence="3">CCUG 58938</strain>
    </source>
</reference>
<comment type="caution">
    <text evidence="2">The sequence shown here is derived from an EMBL/GenBank/DDBJ whole genome shotgun (WGS) entry which is preliminary data.</text>
</comment>
<feature type="transmembrane region" description="Helical" evidence="1">
    <location>
        <begin position="77"/>
        <end position="96"/>
    </location>
</feature>
<feature type="transmembrane region" description="Helical" evidence="1">
    <location>
        <begin position="108"/>
        <end position="130"/>
    </location>
</feature>